<dbReference type="Proteomes" id="UP000218934">
    <property type="component" value="Unassembled WGS sequence"/>
</dbReference>
<protein>
    <submittedName>
        <fullName evidence="3">Amidohydrolase family protein</fullName>
    </submittedName>
</protein>
<feature type="signal peptide" evidence="1">
    <location>
        <begin position="1"/>
        <end position="23"/>
    </location>
</feature>
<keyword evidence="3" id="KW-0378">Hydrolase</keyword>
<accession>A0A2A4FSE4</accession>
<keyword evidence="1" id="KW-0732">Signal</keyword>
<feature type="chain" id="PRO_5012494919" evidence="1">
    <location>
        <begin position="24"/>
        <end position="437"/>
    </location>
</feature>
<evidence type="ECO:0000313" key="4">
    <source>
        <dbReference type="Proteomes" id="UP000218934"/>
    </source>
</evidence>
<dbReference type="GO" id="GO:0016810">
    <property type="term" value="F:hydrolase activity, acting on carbon-nitrogen (but not peptide) bonds"/>
    <property type="evidence" value="ECO:0007669"/>
    <property type="project" value="InterPro"/>
</dbReference>
<dbReference type="InterPro" id="IPR051781">
    <property type="entry name" value="Metallo-dep_Hydrolase"/>
</dbReference>
<proteinExistence type="predicted"/>
<dbReference type="InterPro" id="IPR011059">
    <property type="entry name" value="Metal-dep_hydrolase_composite"/>
</dbReference>
<dbReference type="PANTHER" id="PTHR43135:SF3">
    <property type="entry name" value="ALPHA-D-RIBOSE 1-METHYLPHOSPHONATE 5-TRIPHOSPHATE DIPHOSPHATASE"/>
    <property type="match status" value="1"/>
</dbReference>
<dbReference type="RefSeq" id="WP_066965089.1">
    <property type="nucleotide sequence ID" value="NZ_CP023449.1"/>
</dbReference>
<dbReference type="Gene3D" id="2.30.40.10">
    <property type="entry name" value="Urease, subunit C, domain 1"/>
    <property type="match status" value="1"/>
</dbReference>
<dbReference type="OrthoDB" id="9782972at2"/>
<organism evidence="3 4">
    <name type="scientific">Rhizorhabdus dicambivorans</name>
    <dbReference type="NCBI Taxonomy" id="1850238"/>
    <lineage>
        <taxon>Bacteria</taxon>
        <taxon>Pseudomonadati</taxon>
        <taxon>Pseudomonadota</taxon>
        <taxon>Alphaproteobacteria</taxon>
        <taxon>Sphingomonadales</taxon>
        <taxon>Sphingomonadaceae</taxon>
        <taxon>Rhizorhabdus</taxon>
    </lineage>
</organism>
<dbReference type="SUPFAM" id="SSF51556">
    <property type="entry name" value="Metallo-dependent hydrolases"/>
    <property type="match status" value="1"/>
</dbReference>
<reference evidence="3 4" key="1">
    <citation type="submission" date="2017-09" db="EMBL/GenBank/DDBJ databases">
        <title>The Catabolism of 3,6-Dichlorosalicylic acid is Initiated by the Cytochrome P450 Monooxygenase DsmABC in Rhizorhabdus dicambivorans Ndbn-20.</title>
        <authorList>
            <person name="Na L."/>
        </authorList>
    </citation>
    <scope>NUCLEOTIDE SEQUENCE [LARGE SCALE GENOMIC DNA]</scope>
    <source>
        <strain evidence="3 4">Ndbn-20m</strain>
    </source>
</reference>
<dbReference type="SUPFAM" id="SSF51338">
    <property type="entry name" value="Composite domain of metallo-dependent hydrolases"/>
    <property type="match status" value="1"/>
</dbReference>
<dbReference type="Pfam" id="PF01979">
    <property type="entry name" value="Amidohydro_1"/>
    <property type="match status" value="1"/>
</dbReference>
<dbReference type="PANTHER" id="PTHR43135">
    <property type="entry name" value="ALPHA-D-RIBOSE 1-METHYLPHOSPHONATE 5-TRIPHOSPHATE DIPHOSPHATASE"/>
    <property type="match status" value="1"/>
</dbReference>
<dbReference type="EMBL" id="NWUF01000018">
    <property type="protein sequence ID" value="PCE41107.1"/>
    <property type="molecule type" value="Genomic_DNA"/>
</dbReference>
<evidence type="ECO:0000313" key="3">
    <source>
        <dbReference type="EMBL" id="PCE41107.1"/>
    </source>
</evidence>
<gene>
    <name evidence="3" type="ORF">COO09_16510</name>
</gene>
<dbReference type="AlphaFoldDB" id="A0A2A4FSE4"/>
<dbReference type="InterPro" id="IPR032466">
    <property type="entry name" value="Metal_Hydrolase"/>
</dbReference>
<dbReference type="CDD" id="cd01299">
    <property type="entry name" value="Met_dep_hydrolase_A"/>
    <property type="match status" value="1"/>
</dbReference>
<dbReference type="InterPro" id="IPR006680">
    <property type="entry name" value="Amidohydro-rel"/>
</dbReference>
<comment type="caution">
    <text evidence="3">The sequence shown here is derived from an EMBL/GenBank/DDBJ whole genome shotgun (WGS) entry which is preliminary data.</text>
</comment>
<name>A0A2A4FSE4_9SPHN</name>
<dbReference type="Gene3D" id="3.20.20.140">
    <property type="entry name" value="Metal-dependent hydrolases"/>
    <property type="match status" value="1"/>
</dbReference>
<evidence type="ECO:0000256" key="1">
    <source>
        <dbReference type="SAM" id="SignalP"/>
    </source>
</evidence>
<evidence type="ECO:0000259" key="2">
    <source>
        <dbReference type="Pfam" id="PF01979"/>
    </source>
</evidence>
<dbReference type="KEGG" id="rdi:CMV14_16550"/>
<sequence length="437" mass="45826">MRKLIRSGLIMGLLLAAPAQLWAKDIAVHAGRLIDGVSKAPRSNMTILIRDDRIISVTPGFTTPVGAEVVDLSRLTVLPGLIDCHVHLSFDLFTVKLPPQLQIVKRSSYDELLTAVESGRRTLMAGFTSVRDVAGYTPAMAALKNAVKSGGITGPRMWISGTPLGPTGGHSDLSNGFDAQVSKAEWRDAVIDGPDEAVKSVRQHHKGGADVIKITISGGTTTEGDNPHAQLMSDAEIQAVVDTAHVLGMKVAAHVQARGAIGRAAALGVDTIEHGTFADAADYNEMKAKGAWFVPTPLVAKFKADVARSRPEMFSASAASKLLSIDPLLENLGRAHKAGVKIAFGTDAGVVPHGQNAQGFALLVRSGLTPMEAIQTATASAAEAIGAAEDIGTIQPGRYADLVATANDPLADITELERIKFVMKGGSVVRANIAPQP</sequence>
<dbReference type="InterPro" id="IPR057744">
    <property type="entry name" value="OTAase-like"/>
</dbReference>
<feature type="domain" description="Amidohydrolase-related" evidence="2">
    <location>
        <begin position="76"/>
        <end position="429"/>
    </location>
</feature>
<keyword evidence="4" id="KW-1185">Reference proteome</keyword>